<name>A0A6J4VDT3_9BACT</name>
<feature type="region of interest" description="Disordered" evidence="1">
    <location>
        <begin position="1"/>
        <end position="44"/>
    </location>
</feature>
<protein>
    <submittedName>
        <fullName evidence="2">Uncharacterized protein</fullName>
    </submittedName>
</protein>
<sequence>GEHRDGRGRVADDRLGRWRTGPVASGTRPRCRSATPRPRPPHGV</sequence>
<dbReference type="EMBL" id="CADCWG010000290">
    <property type="protein sequence ID" value="CAA9574452.1"/>
    <property type="molecule type" value="Genomic_DNA"/>
</dbReference>
<accession>A0A6J4VDT3</accession>
<evidence type="ECO:0000256" key="1">
    <source>
        <dbReference type="SAM" id="MobiDB-lite"/>
    </source>
</evidence>
<proteinExistence type="predicted"/>
<gene>
    <name evidence="2" type="ORF">AVDCRST_MAG49-4010</name>
</gene>
<feature type="compositionally biased region" description="Basic and acidic residues" evidence="1">
    <location>
        <begin position="1"/>
        <end position="16"/>
    </location>
</feature>
<dbReference type="AlphaFoldDB" id="A0A6J4VDT3"/>
<feature type="non-terminal residue" evidence="2">
    <location>
        <position position="1"/>
    </location>
</feature>
<organism evidence="2">
    <name type="scientific">uncultured Thermomicrobiales bacterium</name>
    <dbReference type="NCBI Taxonomy" id="1645740"/>
    <lineage>
        <taxon>Bacteria</taxon>
        <taxon>Pseudomonadati</taxon>
        <taxon>Thermomicrobiota</taxon>
        <taxon>Thermomicrobia</taxon>
        <taxon>Thermomicrobiales</taxon>
        <taxon>environmental samples</taxon>
    </lineage>
</organism>
<reference evidence="2" key="1">
    <citation type="submission" date="2020-02" db="EMBL/GenBank/DDBJ databases">
        <authorList>
            <person name="Meier V. D."/>
        </authorList>
    </citation>
    <scope>NUCLEOTIDE SEQUENCE</scope>
    <source>
        <strain evidence="2">AVDCRST_MAG49</strain>
    </source>
</reference>
<evidence type="ECO:0000313" key="2">
    <source>
        <dbReference type="EMBL" id="CAA9574452.1"/>
    </source>
</evidence>
<feature type="non-terminal residue" evidence="2">
    <location>
        <position position="44"/>
    </location>
</feature>